<sequence>MRIANMRALSHILRPVPRRFNRPFYPTFRNLATVGPTPPRVDATQSADNQMVAAMGRTSSGKELKMRKYPTFERKEDERLYRKQHLAAAYRVFAERGFDEGVAGHISVRDPVWEDHFFNEEGDVVQGDQPINAAAFAIHSAIHKRRPDVHAACHAHSVYGKAWSVFGKELEMITQDSIRFYKSHGVYKQFGGVVLASEEGERIADALGNGKAAILQNHGILTVGQSVDEAAFWFLSLDKTCQTQLLVNAAANGSGLEKKIIQDKEAEETYKTVGTPEKGWLAFQGYYDEVLAKTGGDFLL</sequence>
<gene>
    <name evidence="2" type="ORF">GRF29_44g697430</name>
</gene>
<reference evidence="2 3" key="1">
    <citation type="submission" date="2021-02" db="EMBL/GenBank/DDBJ databases">
        <title>Genome assembly of Pseudopithomyces chartarum.</title>
        <authorList>
            <person name="Jauregui R."/>
            <person name="Singh J."/>
            <person name="Voisey C."/>
        </authorList>
    </citation>
    <scope>NUCLEOTIDE SEQUENCE [LARGE SCALE GENOMIC DNA]</scope>
    <source>
        <strain evidence="2 3">AGR01</strain>
    </source>
</reference>
<dbReference type="AlphaFoldDB" id="A0AAN6LZ03"/>
<name>A0AAN6LZ03_9PLEO</name>
<dbReference type="Pfam" id="PF00596">
    <property type="entry name" value="Aldolase_II"/>
    <property type="match status" value="2"/>
</dbReference>
<dbReference type="SMART" id="SM01007">
    <property type="entry name" value="Aldolase_II"/>
    <property type="match status" value="1"/>
</dbReference>
<evidence type="ECO:0000259" key="1">
    <source>
        <dbReference type="SMART" id="SM01007"/>
    </source>
</evidence>
<dbReference type="GO" id="GO:0051015">
    <property type="term" value="F:actin filament binding"/>
    <property type="evidence" value="ECO:0007669"/>
    <property type="project" value="TreeGrafter"/>
</dbReference>
<dbReference type="FunFam" id="3.40.225.10:FF:000009">
    <property type="entry name" value="Class II aldolase/adducin N-terminal"/>
    <property type="match status" value="1"/>
</dbReference>
<keyword evidence="3" id="KW-1185">Reference proteome</keyword>
<dbReference type="EMBL" id="WVTA01000005">
    <property type="protein sequence ID" value="KAK3209806.1"/>
    <property type="molecule type" value="Genomic_DNA"/>
</dbReference>
<proteinExistence type="predicted"/>
<dbReference type="SUPFAM" id="SSF53639">
    <property type="entry name" value="AraD/HMP-PK domain-like"/>
    <property type="match status" value="1"/>
</dbReference>
<organism evidence="2 3">
    <name type="scientific">Pseudopithomyces chartarum</name>
    <dbReference type="NCBI Taxonomy" id="1892770"/>
    <lineage>
        <taxon>Eukaryota</taxon>
        <taxon>Fungi</taxon>
        <taxon>Dikarya</taxon>
        <taxon>Ascomycota</taxon>
        <taxon>Pezizomycotina</taxon>
        <taxon>Dothideomycetes</taxon>
        <taxon>Pleosporomycetidae</taxon>
        <taxon>Pleosporales</taxon>
        <taxon>Massarineae</taxon>
        <taxon>Didymosphaeriaceae</taxon>
        <taxon>Pseudopithomyces</taxon>
    </lineage>
</organism>
<dbReference type="InterPro" id="IPR036409">
    <property type="entry name" value="Aldolase_II/adducin_N_sf"/>
</dbReference>
<accession>A0AAN6LZ03</accession>
<comment type="caution">
    <text evidence="2">The sequence shown here is derived from an EMBL/GenBank/DDBJ whole genome shotgun (WGS) entry which is preliminary data.</text>
</comment>
<dbReference type="GO" id="GO:0005856">
    <property type="term" value="C:cytoskeleton"/>
    <property type="evidence" value="ECO:0007669"/>
    <property type="project" value="TreeGrafter"/>
</dbReference>
<dbReference type="InterPro" id="IPR001303">
    <property type="entry name" value="Aldolase_II/adducin_N"/>
</dbReference>
<feature type="domain" description="Class II aldolase/adducin N-terminal" evidence="1">
    <location>
        <begin position="84"/>
        <end position="245"/>
    </location>
</feature>
<dbReference type="PANTHER" id="PTHR10672:SF39">
    <property type="entry name" value="CLASS II ALDOLASE_ADDUCIN N-TERMINAL DOMAIN-CONTAINING PROTEIN"/>
    <property type="match status" value="1"/>
</dbReference>
<dbReference type="Proteomes" id="UP001280581">
    <property type="component" value="Unassembled WGS sequence"/>
</dbReference>
<dbReference type="PANTHER" id="PTHR10672">
    <property type="entry name" value="ADDUCIN"/>
    <property type="match status" value="1"/>
</dbReference>
<dbReference type="InterPro" id="IPR051017">
    <property type="entry name" value="Aldolase-II_Adducin_sf"/>
</dbReference>
<dbReference type="Gene3D" id="3.40.225.10">
    <property type="entry name" value="Class II aldolase/adducin N-terminal domain"/>
    <property type="match status" value="1"/>
</dbReference>
<evidence type="ECO:0000313" key="3">
    <source>
        <dbReference type="Proteomes" id="UP001280581"/>
    </source>
</evidence>
<evidence type="ECO:0000313" key="2">
    <source>
        <dbReference type="EMBL" id="KAK3209806.1"/>
    </source>
</evidence>
<protein>
    <recommendedName>
        <fullName evidence="1">Class II aldolase/adducin N-terminal domain-containing protein</fullName>
    </recommendedName>
</protein>